<keyword evidence="3" id="KW-1185">Reference proteome</keyword>
<sequence>MAKKIIVCMALFFVLLSGAYYADNRIGARDGTNGSRTEQIQTIETSEEEQIKDRTVFKPREYVKIIPK</sequence>
<proteinExistence type="predicted"/>
<dbReference type="AlphaFoldDB" id="A0A398BGJ1"/>
<accession>A0A398BGJ1</accession>
<keyword evidence="1" id="KW-0732">Signal</keyword>
<evidence type="ECO:0000256" key="1">
    <source>
        <dbReference type="SAM" id="SignalP"/>
    </source>
</evidence>
<dbReference type="OrthoDB" id="2890773at2"/>
<evidence type="ECO:0000313" key="2">
    <source>
        <dbReference type="EMBL" id="RID88847.1"/>
    </source>
</evidence>
<comment type="caution">
    <text evidence="2">The sequence shown here is derived from an EMBL/GenBank/DDBJ whole genome shotgun (WGS) entry which is preliminary data.</text>
</comment>
<feature type="chain" id="PRO_5039113505" evidence="1">
    <location>
        <begin position="23"/>
        <end position="68"/>
    </location>
</feature>
<dbReference type="EMBL" id="QWVT01000002">
    <property type="protein sequence ID" value="RID88847.1"/>
    <property type="molecule type" value="Genomic_DNA"/>
</dbReference>
<evidence type="ECO:0000313" key="3">
    <source>
        <dbReference type="Proteomes" id="UP000265816"/>
    </source>
</evidence>
<name>A0A398BGJ1_9BACI</name>
<feature type="signal peptide" evidence="1">
    <location>
        <begin position="1"/>
        <end position="22"/>
    </location>
</feature>
<protein>
    <submittedName>
        <fullName evidence="2">Uncharacterized protein</fullName>
    </submittedName>
</protein>
<dbReference type="RefSeq" id="WP_119111010.1">
    <property type="nucleotide sequence ID" value="NZ_CBCSEO010000004.1"/>
</dbReference>
<dbReference type="Proteomes" id="UP000265816">
    <property type="component" value="Unassembled WGS sequence"/>
</dbReference>
<gene>
    <name evidence="2" type="ORF">D1970_00980</name>
</gene>
<reference evidence="2 3" key="1">
    <citation type="submission" date="2018-08" db="EMBL/GenBank/DDBJ databases">
        <title>Bacillus jemisoniae sp. nov., Bacillus chryseoplanitiae sp. nov., Bacillus resnikiae sp. nov., and Bacillus frankliniae sp. nov., isolated from Viking spacecraft and associated surfaces.</title>
        <authorList>
            <person name="Seuylemezian A."/>
            <person name="Vaishampayan P."/>
        </authorList>
    </citation>
    <scope>NUCLEOTIDE SEQUENCE [LARGE SCALE GENOMIC DNA]</scope>
    <source>
        <strain evidence="2 3">JJ-247</strain>
    </source>
</reference>
<organism evidence="2 3">
    <name type="scientific">Mesobacillus zeae</name>
    <dbReference type="NCBI Taxonomy" id="1917180"/>
    <lineage>
        <taxon>Bacteria</taxon>
        <taxon>Bacillati</taxon>
        <taxon>Bacillota</taxon>
        <taxon>Bacilli</taxon>
        <taxon>Bacillales</taxon>
        <taxon>Bacillaceae</taxon>
        <taxon>Mesobacillus</taxon>
    </lineage>
</organism>